<accession>A0AAV4H9F9</accession>
<keyword evidence="3" id="KW-1185">Reference proteome</keyword>
<feature type="region of interest" description="Disordered" evidence="1">
    <location>
        <begin position="13"/>
        <end position="46"/>
    </location>
</feature>
<dbReference type="Proteomes" id="UP000762676">
    <property type="component" value="Unassembled WGS sequence"/>
</dbReference>
<proteinExistence type="predicted"/>
<evidence type="ECO:0000313" key="2">
    <source>
        <dbReference type="EMBL" id="GFR93381.1"/>
    </source>
</evidence>
<dbReference type="AlphaFoldDB" id="A0AAV4H9F9"/>
<evidence type="ECO:0000256" key="1">
    <source>
        <dbReference type="SAM" id="MobiDB-lite"/>
    </source>
</evidence>
<feature type="compositionally biased region" description="Polar residues" evidence="1">
    <location>
        <begin position="29"/>
        <end position="45"/>
    </location>
</feature>
<protein>
    <submittedName>
        <fullName evidence="2">Uncharacterized protein</fullName>
    </submittedName>
</protein>
<dbReference type="EMBL" id="BMAT01012499">
    <property type="protein sequence ID" value="GFR93381.1"/>
    <property type="molecule type" value="Genomic_DNA"/>
</dbReference>
<organism evidence="2 3">
    <name type="scientific">Elysia marginata</name>
    <dbReference type="NCBI Taxonomy" id="1093978"/>
    <lineage>
        <taxon>Eukaryota</taxon>
        <taxon>Metazoa</taxon>
        <taxon>Spiralia</taxon>
        <taxon>Lophotrochozoa</taxon>
        <taxon>Mollusca</taxon>
        <taxon>Gastropoda</taxon>
        <taxon>Heterobranchia</taxon>
        <taxon>Euthyneura</taxon>
        <taxon>Panpulmonata</taxon>
        <taxon>Sacoglossa</taxon>
        <taxon>Placobranchoidea</taxon>
        <taxon>Plakobranchidae</taxon>
        <taxon>Elysia</taxon>
    </lineage>
</organism>
<name>A0AAV4H9F9_9GAST</name>
<sequence length="205" mass="22760">MTQLLLCVGASGSSQQAGASSWGTRRSEQNINQTFPAGQKSSESMSKPPLRLMECCGKCWTTKVVSEEVVGKDKCVRDHNNFRILSTFVSLPSRKEIRKLPGHLHPNTKLVLCRLMTKCTRTNCCFPHGTEELTIWQWMLNNGVKSLRDVADKFGGVHRQPRSTAGNRTEPRGASANGAFFPQSRAENASGKRKSSEPSNFTRFN</sequence>
<comment type="caution">
    <text evidence="2">The sequence shown here is derived from an EMBL/GenBank/DDBJ whole genome shotgun (WGS) entry which is preliminary data.</text>
</comment>
<reference evidence="2 3" key="1">
    <citation type="journal article" date="2021" name="Elife">
        <title>Chloroplast acquisition without the gene transfer in kleptoplastic sea slugs, Plakobranchus ocellatus.</title>
        <authorList>
            <person name="Maeda T."/>
            <person name="Takahashi S."/>
            <person name="Yoshida T."/>
            <person name="Shimamura S."/>
            <person name="Takaki Y."/>
            <person name="Nagai Y."/>
            <person name="Toyoda A."/>
            <person name="Suzuki Y."/>
            <person name="Arimoto A."/>
            <person name="Ishii H."/>
            <person name="Satoh N."/>
            <person name="Nishiyama T."/>
            <person name="Hasebe M."/>
            <person name="Maruyama T."/>
            <person name="Minagawa J."/>
            <person name="Obokata J."/>
            <person name="Shigenobu S."/>
        </authorList>
    </citation>
    <scope>NUCLEOTIDE SEQUENCE [LARGE SCALE GENOMIC DNA]</scope>
</reference>
<evidence type="ECO:0000313" key="3">
    <source>
        <dbReference type="Proteomes" id="UP000762676"/>
    </source>
</evidence>
<gene>
    <name evidence="2" type="ORF">ElyMa_006224400</name>
</gene>
<feature type="region of interest" description="Disordered" evidence="1">
    <location>
        <begin position="156"/>
        <end position="205"/>
    </location>
</feature>